<accession>A0ABW4L5D4</accession>
<dbReference type="InterPro" id="IPR047057">
    <property type="entry name" value="MerR_fam"/>
</dbReference>
<evidence type="ECO:0000313" key="3">
    <source>
        <dbReference type="EMBL" id="MFD1718666.1"/>
    </source>
</evidence>
<keyword evidence="1" id="KW-0238">DNA-binding</keyword>
<dbReference type="InterPro" id="IPR011256">
    <property type="entry name" value="Reg_factor_effector_dom_sf"/>
</dbReference>
<reference evidence="4" key="1">
    <citation type="journal article" date="2019" name="Int. J. Syst. Evol. Microbiol.">
        <title>The Global Catalogue of Microorganisms (GCM) 10K type strain sequencing project: providing services to taxonomists for standard genome sequencing and annotation.</title>
        <authorList>
            <consortium name="The Broad Institute Genomics Platform"/>
            <consortium name="The Broad Institute Genome Sequencing Center for Infectious Disease"/>
            <person name="Wu L."/>
            <person name="Ma J."/>
        </authorList>
    </citation>
    <scope>NUCLEOTIDE SEQUENCE [LARGE SCALE GENOMIC DNA]</scope>
    <source>
        <strain evidence="4">JCM 17130</strain>
    </source>
</reference>
<evidence type="ECO:0000259" key="2">
    <source>
        <dbReference type="PROSITE" id="PS50937"/>
    </source>
</evidence>
<sequence>MLGIGDFARYGRVSVRMLRHYDALGLMRPAHIDDSTGYRYYEPAQLARLNRIVALKDLGFTLQQVGEILEDRLTADELRGMLRLRRAELEQSIAADRTRLAGVESRLAGIEQEGHLPRDEVVVKAIAPVRVAEVTGTARTFAPADIGPVLRPLFSDLTGRLAQAGVPAVGPALAYYDDGPRAGVAVHAALPVNAGPADPAAIDVDVVDLPAIPRAATVVHRGPMDRVIPTTQALAGWIDVHGYRSAGYHREVYLSYGVGDPSEWATELQEPIAPHR</sequence>
<dbReference type="CDD" id="cd01107">
    <property type="entry name" value="HTH_BmrR"/>
    <property type="match status" value="1"/>
</dbReference>
<dbReference type="Gene3D" id="3.20.80.10">
    <property type="entry name" value="Regulatory factor, effector binding domain"/>
    <property type="match status" value="1"/>
</dbReference>
<dbReference type="Proteomes" id="UP001597277">
    <property type="component" value="Unassembled WGS sequence"/>
</dbReference>
<gene>
    <name evidence="3" type="ORF">ACFSE6_12530</name>
</gene>
<proteinExistence type="predicted"/>
<dbReference type="Pfam" id="PF13411">
    <property type="entry name" value="MerR_1"/>
    <property type="match status" value="1"/>
</dbReference>
<dbReference type="PROSITE" id="PS50937">
    <property type="entry name" value="HTH_MERR_2"/>
    <property type="match status" value="1"/>
</dbReference>
<dbReference type="InterPro" id="IPR010499">
    <property type="entry name" value="AraC_E-bd"/>
</dbReference>
<dbReference type="SUPFAM" id="SSF55136">
    <property type="entry name" value="Probable bacterial effector-binding domain"/>
    <property type="match status" value="1"/>
</dbReference>
<dbReference type="PANTHER" id="PTHR30204">
    <property type="entry name" value="REDOX-CYCLING DRUG-SENSING TRANSCRIPTIONAL ACTIVATOR SOXR"/>
    <property type="match status" value="1"/>
</dbReference>
<dbReference type="SUPFAM" id="SSF46955">
    <property type="entry name" value="Putative DNA-binding domain"/>
    <property type="match status" value="1"/>
</dbReference>
<organism evidence="3 4">
    <name type="scientific">Georgenia deserti</name>
    <dbReference type="NCBI Taxonomy" id="2093781"/>
    <lineage>
        <taxon>Bacteria</taxon>
        <taxon>Bacillati</taxon>
        <taxon>Actinomycetota</taxon>
        <taxon>Actinomycetes</taxon>
        <taxon>Micrococcales</taxon>
        <taxon>Bogoriellaceae</taxon>
        <taxon>Georgenia</taxon>
    </lineage>
</organism>
<dbReference type="InterPro" id="IPR000551">
    <property type="entry name" value="MerR-type_HTH_dom"/>
</dbReference>
<dbReference type="PANTHER" id="PTHR30204:SF97">
    <property type="entry name" value="MERR FAMILY REGULATORY PROTEIN"/>
    <property type="match status" value="1"/>
</dbReference>
<keyword evidence="4" id="KW-1185">Reference proteome</keyword>
<evidence type="ECO:0000313" key="4">
    <source>
        <dbReference type="Proteomes" id="UP001597277"/>
    </source>
</evidence>
<dbReference type="Gene3D" id="1.10.1660.10">
    <property type="match status" value="1"/>
</dbReference>
<comment type="caution">
    <text evidence="3">The sequence shown here is derived from an EMBL/GenBank/DDBJ whole genome shotgun (WGS) entry which is preliminary data.</text>
</comment>
<name>A0ABW4L5D4_9MICO</name>
<protein>
    <submittedName>
        <fullName evidence="3">MerR family transcriptional regulator</fullName>
    </submittedName>
</protein>
<dbReference type="SMART" id="SM00871">
    <property type="entry name" value="AraC_E_bind"/>
    <property type="match status" value="1"/>
</dbReference>
<feature type="domain" description="HTH merR-type" evidence="2">
    <location>
        <begin position="1"/>
        <end position="71"/>
    </location>
</feature>
<dbReference type="InterPro" id="IPR009061">
    <property type="entry name" value="DNA-bd_dom_put_sf"/>
</dbReference>
<evidence type="ECO:0000256" key="1">
    <source>
        <dbReference type="ARBA" id="ARBA00023125"/>
    </source>
</evidence>
<dbReference type="EMBL" id="JBHUEE010000006">
    <property type="protein sequence ID" value="MFD1718666.1"/>
    <property type="molecule type" value="Genomic_DNA"/>
</dbReference>
<dbReference type="SMART" id="SM00422">
    <property type="entry name" value="HTH_MERR"/>
    <property type="match status" value="1"/>
</dbReference>
<dbReference type="RefSeq" id="WP_388007401.1">
    <property type="nucleotide sequence ID" value="NZ_JBHUEE010000006.1"/>
</dbReference>